<dbReference type="InterPro" id="IPR046335">
    <property type="entry name" value="LacI/GalR-like_sensor"/>
</dbReference>
<evidence type="ECO:0000256" key="2">
    <source>
        <dbReference type="ARBA" id="ARBA00023015"/>
    </source>
</evidence>
<keyword evidence="7" id="KW-1185">Reference proteome</keyword>
<keyword evidence="4" id="KW-0804">Transcription</keyword>
<dbReference type="InterPro" id="IPR028082">
    <property type="entry name" value="Peripla_BP_I"/>
</dbReference>
<dbReference type="RefSeq" id="WP_192576237.1">
    <property type="nucleotide sequence ID" value="NZ_BFBR01000004.1"/>
</dbReference>
<feature type="domain" description="HTH lacI-type" evidence="5">
    <location>
        <begin position="7"/>
        <end position="61"/>
    </location>
</feature>
<dbReference type="SUPFAM" id="SSF47413">
    <property type="entry name" value="lambda repressor-like DNA-binding domains"/>
    <property type="match status" value="1"/>
</dbReference>
<evidence type="ECO:0000313" key="7">
    <source>
        <dbReference type="Proteomes" id="UP000245086"/>
    </source>
</evidence>
<gene>
    <name evidence="6" type="primary">ccpA_2</name>
    <name evidence="6" type="ORF">PbB2_01612</name>
</gene>
<accession>A0A2P2EA57</accession>
<dbReference type="AlphaFoldDB" id="A0A2P2EA57"/>
<keyword evidence="1" id="KW-0678">Repressor</keyword>
<sequence length="334" mass="35976">MTEKVGVTSYDVARRAGVSQSAVSRAFRQGASVAPATRARIVEAAQALGYEPNAIAQGLITKRSNLVAIIISNLTNLYYPEVLAELTQRLSQHGVRVLLFSLAAESDVEEVLGQVWRYRVDGAIVAARLSTEQLSAFANRGVPLVLYNRIGEGVPVASVCCDSDLGERALVDGLVQAGHRRFGIIGGPADSYVGEERANAAINRLAHHGLKAEFVRGQFDYESGGEGLKTLMARTDNQLDALICVNDLMAIGAMDTARNIIGRKVPGELSITGFDGVSPATWEAYQLTTIRQPVRRMTQAAVAMLLERIESPDISPEQRVFAGELLSGRSARLL</sequence>
<name>A0A2P2EA57_9PROT</name>
<dbReference type="EMBL" id="BFBR01000004">
    <property type="protein sequence ID" value="GBF57941.1"/>
    <property type="molecule type" value="Genomic_DNA"/>
</dbReference>
<dbReference type="PROSITE" id="PS50932">
    <property type="entry name" value="HTH_LACI_2"/>
    <property type="match status" value="1"/>
</dbReference>
<proteinExistence type="predicted"/>
<dbReference type="CDD" id="cd01392">
    <property type="entry name" value="HTH_LacI"/>
    <property type="match status" value="1"/>
</dbReference>
<dbReference type="Pfam" id="PF13377">
    <property type="entry name" value="Peripla_BP_3"/>
    <property type="match status" value="1"/>
</dbReference>
<dbReference type="CDD" id="cd06278">
    <property type="entry name" value="PBP1_LacI-like"/>
    <property type="match status" value="1"/>
</dbReference>
<keyword evidence="3" id="KW-0238">DNA-binding</keyword>
<dbReference type="Proteomes" id="UP000245086">
    <property type="component" value="Unassembled WGS sequence"/>
</dbReference>
<dbReference type="PANTHER" id="PTHR30146:SF95">
    <property type="entry name" value="RIBOSE OPERON REPRESSOR"/>
    <property type="match status" value="1"/>
</dbReference>
<dbReference type="Gene3D" id="3.40.50.2300">
    <property type="match status" value="2"/>
</dbReference>
<dbReference type="Gene3D" id="1.10.260.40">
    <property type="entry name" value="lambda repressor-like DNA-binding domains"/>
    <property type="match status" value="1"/>
</dbReference>
<reference evidence="6 7" key="1">
    <citation type="journal article" date="2018" name="Genome Announc.">
        <title>Draft Genome Sequence of "Candidatus Phycosocius bacilliformis," an Alphaproteobacterial Ectosymbiont of the Hydrocarbon-Producing Green Alga Botryococcus braunii.</title>
        <authorList>
            <person name="Tanabe Y."/>
            <person name="Yamaguchi H."/>
            <person name="Watanabe M.M."/>
        </authorList>
    </citation>
    <scope>NUCLEOTIDE SEQUENCE [LARGE SCALE GENOMIC DNA]</scope>
    <source>
        <strain evidence="6 7">BOTRYCO-2</strain>
    </source>
</reference>
<dbReference type="InterPro" id="IPR000843">
    <property type="entry name" value="HTH_LacI"/>
</dbReference>
<evidence type="ECO:0000256" key="3">
    <source>
        <dbReference type="ARBA" id="ARBA00023125"/>
    </source>
</evidence>
<dbReference type="InterPro" id="IPR010982">
    <property type="entry name" value="Lambda_DNA-bd_dom_sf"/>
</dbReference>
<keyword evidence="2" id="KW-0805">Transcription regulation</keyword>
<dbReference type="PANTHER" id="PTHR30146">
    <property type="entry name" value="LACI-RELATED TRANSCRIPTIONAL REPRESSOR"/>
    <property type="match status" value="1"/>
</dbReference>
<organism evidence="6 7">
    <name type="scientific">Candidatus Phycosocius bacilliformis</name>
    <dbReference type="NCBI Taxonomy" id="1445552"/>
    <lineage>
        <taxon>Bacteria</taxon>
        <taxon>Pseudomonadati</taxon>
        <taxon>Pseudomonadota</taxon>
        <taxon>Alphaproteobacteria</taxon>
        <taxon>Caulobacterales</taxon>
        <taxon>Caulobacterales incertae sedis</taxon>
        <taxon>Candidatus Phycosocius</taxon>
    </lineage>
</organism>
<dbReference type="SMART" id="SM00354">
    <property type="entry name" value="HTH_LACI"/>
    <property type="match status" value="1"/>
</dbReference>
<dbReference type="GO" id="GO:0003700">
    <property type="term" value="F:DNA-binding transcription factor activity"/>
    <property type="evidence" value="ECO:0007669"/>
    <property type="project" value="TreeGrafter"/>
</dbReference>
<evidence type="ECO:0000313" key="6">
    <source>
        <dbReference type="EMBL" id="GBF57941.1"/>
    </source>
</evidence>
<dbReference type="Pfam" id="PF00356">
    <property type="entry name" value="LacI"/>
    <property type="match status" value="1"/>
</dbReference>
<comment type="caution">
    <text evidence="6">The sequence shown here is derived from an EMBL/GenBank/DDBJ whole genome shotgun (WGS) entry which is preliminary data.</text>
</comment>
<evidence type="ECO:0000256" key="1">
    <source>
        <dbReference type="ARBA" id="ARBA00022491"/>
    </source>
</evidence>
<evidence type="ECO:0000259" key="5">
    <source>
        <dbReference type="PROSITE" id="PS50932"/>
    </source>
</evidence>
<evidence type="ECO:0000256" key="4">
    <source>
        <dbReference type="ARBA" id="ARBA00023163"/>
    </source>
</evidence>
<protein>
    <submittedName>
        <fullName evidence="6">Catabolite control protein A</fullName>
    </submittedName>
</protein>
<dbReference type="GO" id="GO:0000976">
    <property type="term" value="F:transcription cis-regulatory region binding"/>
    <property type="evidence" value="ECO:0007669"/>
    <property type="project" value="TreeGrafter"/>
</dbReference>
<dbReference type="SUPFAM" id="SSF53822">
    <property type="entry name" value="Periplasmic binding protein-like I"/>
    <property type="match status" value="1"/>
</dbReference>